<organism evidence="1 2">
    <name type="scientific">Ixodes persulcatus</name>
    <name type="common">Taiga tick</name>
    <dbReference type="NCBI Taxonomy" id="34615"/>
    <lineage>
        <taxon>Eukaryota</taxon>
        <taxon>Metazoa</taxon>
        <taxon>Ecdysozoa</taxon>
        <taxon>Arthropoda</taxon>
        <taxon>Chelicerata</taxon>
        <taxon>Arachnida</taxon>
        <taxon>Acari</taxon>
        <taxon>Parasitiformes</taxon>
        <taxon>Ixodida</taxon>
        <taxon>Ixodoidea</taxon>
        <taxon>Ixodidae</taxon>
        <taxon>Ixodinae</taxon>
        <taxon>Ixodes</taxon>
    </lineage>
</organism>
<gene>
    <name evidence="1" type="ORF">HPB47_006458</name>
</gene>
<protein>
    <submittedName>
        <fullName evidence="1">Uncharacterized protein</fullName>
    </submittedName>
</protein>
<accession>A0AC60PA80</accession>
<evidence type="ECO:0000313" key="2">
    <source>
        <dbReference type="Proteomes" id="UP000805193"/>
    </source>
</evidence>
<feature type="non-terminal residue" evidence="1">
    <location>
        <position position="50"/>
    </location>
</feature>
<dbReference type="Proteomes" id="UP000805193">
    <property type="component" value="Unassembled WGS sequence"/>
</dbReference>
<proteinExistence type="predicted"/>
<reference evidence="1 2" key="1">
    <citation type="journal article" date="2020" name="Cell">
        <title>Large-Scale Comparative Analyses of Tick Genomes Elucidate Their Genetic Diversity and Vector Capacities.</title>
        <authorList>
            <consortium name="Tick Genome and Microbiome Consortium (TIGMIC)"/>
            <person name="Jia N."/>
            <person name="Wang J."/>
            <person name="Shi W."/>
            <person name="Du L."/>
            <person name="Sun Y."/>
            <person name="Zhan W."/>
            <person name="Jiang J.F."/>
            <person name="Wang Q."/>
            <person name="Zhang B."/>
            <person name="Ji P."/>
            <person name="Bell-Sakyi L."/>
            <person name="Cui X.M."/>
            <person name="Yuan T.T."/>
            <person name="Jiang B.G."/>
            <person name="Yang W.F."/>
            <person name="Lam T.T."/>
            <person name="Chang Q.C."/>
            <person name="Ding S.J."/>
            <person name="Wang X.J."/>
            <person name="Zhu J.G."/>
            <person name="Ruan X.D."/>
            <person name="Zhao L."/>
            <person name="Wei J.T."/>
            <person name="Ye R.Z."/>
            <person name="Que T.C."/>
            <person name="Du C.H."/>
            <person name="Zhou Y.H."/>
            <person name="Cheng J.X."/>
            <person name="Dai P.F."/>
            <person name="Guo W.B."/>
            <person name="Han X.H."/>
            <person name="Huang E.J."/>
            <person name="Li L.F."/>
            <person name="Wei W."/>
            <person name="Gao Y.C."/>
            <person name="Liu J.Z."/>
            <person name="Shao H.Z."/>
            <person name="Wang X."/>
            <person name="Wang C.C."/>
            <person name="Yang T.C."/>
            <person name="Huo Q.B."/>
            <person name="Li W."/>
            <person name="Chen H.Y."/>
            <person name="Chen S.E."/>
            <person name="Zhou L.G."/>
            <person name="Ni X.B."/>
            <person name="Tian J.H."/>
            <person name="Sheng Y."/>
            <person name="Liu T."/>
            <person name="Pan Y.S."/>
            <person name="Xia L.Y."/>
            <person name="Li J."/>
            <person name="Zhao F."/>
            <person name="Cao W.C."/>
        </authorList>
    </citation>
    <scope>NUCLEOTIDE SEQUENCE [LARGE SCALE GENOMIC DNA]</scope>
    <source>
        <strain evidence="1">Iper-2018</strain>
    </source>
</reference>
<keyword evidence="2" id="KW-1185">Reference proteome</keyword>
<comment type="caution">
    <text evidence="1">The sequence shown here is derived from an EMBL/GenBank/DDBJ whole genome shotgun (WGS) entry which is preliminary data.</text>
</comment>
<sequence>MREHLRLQPATTTAENAPSILENGAAGASVHQPPVGDDRLRDGPPPADRD</sequence>
<evidence type="ECO:0000313" key="1">
    <source>
        <dbReference type="EMBL" id="KAG0416394.1"/>
    </source>
</evidence>
<name>A0AC60PA80_IXOPE</name>
<dbReference type="EMBL" id="JABSTQ010010957">
    <property type="protein sequence ID" value="KAG0416394.1"/>
    <property type="molecule type" value="Genomic_DNA"/>
</dbReference>